<gene>
    <name evidence="2" type="ORF">EIP91_011848</name>
</gene>
<keyword evidence="3" id="KW-1185">Reference proteome</keyword>
<name>A0A4R0RXY6_9APHY</name>
<feature type="region of interest" description="Disordered" evidence="1">
    <location>
        <begin position="112"/>
        <end position="186"/>
    </location>
</feature>
<proteinExistence type="predicted"/>
<comment type="caution">
    <text evidence="2">The sequence shown here is derived from an EMBL/GenBank/DDBJ whole genome shotgun (WGS) entry which is preliminary data.</text>
</comment>
<dbReference type="EMBL" id="RWJN01000082">
    <property type="protein sequence ID" value="TCD67914.1"/>
    <property type="molecule type" value="Genomic_DNA"/>
</dbReference>
<organism evidence="2 3">
    <name type="scientific">Steccherinum ochraceum</name>
    <dbReference type="NCBI Taxonomy" id="92696"/>
    <lineage>
        <taxon>Eukaryota</taxon>
        <taxon>Fungi</taxon>
        <taxon>Dikarya</taxon>
        <taxon>Basidiomycota</taxon>
        <taxon>Agaricomycotina</taxon>
        <taxon>Agaricomycetes</taxon>
        <taxon>Polyporales</taxon>
        <taxon>Steccherinaceae</taxon>
        <taxon>Steccherinum</taxon>
    </lineage>
</organism>
<evidence type="ECO:0000256" key="1">
    <source>
        <dbReference type="SAM" id="MobiDB-lite"/>
    </source>
</evidence>
<reference evidence="2 3" key="1">
    <citation type="submission" date="2018-11" db="EMBL/GenBank/DDBJ databases">
        <title>Genome assembly of Steccherinum ochraceum LE-BIN_3174, the white-rot fungus of the Steccherinaceae family (The Residual Polyporoid clade, Polyporales, Basidiomycota).</title>
        <authorList>
            <person name="Fedorova T.V."/>
            <person name="Glazunova O.A."/>
            <person name="Landesman E.O."/>
            <person name="Moiseenko K.V."/>
            <person name="Psurtseva N.V."/>
            <person name="Savinova O.S."/>
            <person name="Shakhova N.V."/>
            <person name="Tyazhelova T.V."/>
            <person name="Vasina D.V."/>
        </authorList>
    </citation>
    <scope>NUCLEOTIDE SEQUENCE [LARGE SCALE GENOMIC DNA]</scope>
    <source>
        <strain evidence="2 3">LE-BIN_3174</strain>
    </source>
</reference>
<dbReference type="AlphaFoldDB" id="A0A4R0RXY6"/>
<protein>
    <submittedName>
        <fullName evidence="2">Uncharacterized protein</fullName>
    </submittedName>
</protein>
<evidence type="ECO:0000313" key="2">
    <source>
        <dbReference type="EMBL" id="TCD67914.1"/>
    </source>
</evidence>
<evidence type="ECO:0000313" key="3">
    <source>
        <dbReference type="Proteomes" id="UP000292702"/>
    </source>
</evidence>
<feature type="region of interest" description="Disordered" evidence="1">
    <location>
        <begin position="1"/>
        <end position="25"/>
    </location>
</feature>
<sequence>MSYFVEADSPPECSPTKDASNTQLRSEPPSIIIPIPIAPMAAGGTFPLHTAYTQAGRWTPPRRSVVETSFFLRIFVPSSRSNGSVTYGLGMDVASFLSLCRFGLRGRVVVRTMASSPSSKRPPPLTAASGRNPPLYATTTIQREIEHTSSSLPSPPSFFEPARSSTPTADDDWLEKQSQKPHSDTQ</sequence>
<feature type="compositionally biased region" description="Basic and acidic residues" evidence="1">
    <location>
        <begin position="174"/>
        <end position="186"/>
    </location>
</feature>
<dbReference type="Proteomes" id="UP000292702">
    <property type="component" value="Unassembled WGS sequence"/>
</dbReference>
<accession>A0A4R0RXY6</accession>